<dbReference type="RefSeq" id="WP_306090109.1">
    <property type="nucleotide sequence ID" value="NZ_CP120992.1"/>
</dbReference>
<evidence type="ECO:0000313" key="1">
    <source>
        <dbReference type="EMBL" id="WLQ42648.1"/>
    </source>
</evidence>
<dbReference type="EMBL" id="CP120992">
    <property type="protein sequence ID" value="WLQ42648.1"/>
    <property type="molecule type" value="Genomic_DNA"/>
</dbReference>
<reference evidence="1 2" key="1">
    <citation type="submission" date="2023-03" db="EMBL/GenBank/DDBJ databases">
        <title>Isolation and description of six Streptomyces strains from soil environments, able to metabolize different microbial glucans.</title>
        <authorList>
            <person name="Widen T."/>
            <person name="Larsbrink J."/>
        </authorList>
    </citation>
    <scope>NUCLEOTIDE SEQUENCE [LARGE SCALE GENOMIC DNA]</scope>
    <source>
        <strain evidence="1 2">Mut2</strain>
    </source>
</reference>
<protein>
    <submittedName>
        <fullName evidence="1">Uncharacterized protein</fullName>
    </submittedName>
</protein>
<gene>
    <name evidence="1" type="ORF">P8A22_23525</name>
</gene>
<dbReference type="Proteomes" id="UP001229952">
    <property type="component" value="Chromosome"/>
</dbReference>
<proteinExistence type="predicted"/>
<accession>A0ABY9I6Z1</accession>
<name>A0ABY9I6Z1_9ACTN</name>
<sequence>MTLFGSPAARFLLDSVLLVAIAPGRRVVVDFRARPGSRGDGAKGVAAADG</sequence>
<organism evidence="1 2">
    <name type="scientific">Streptomyces laculatispora</name>
    <dbReference type="NCBI Taxonomy" id="887464"/>
    <lineage>
        <taxon>Bacteria</taxon>
        <taxon>Bacillati</taxon>
        <taxon>Actinomycetota</taxon>
        <taxon>Actinomycetes</taxon>
        <taxon>Kitasatosporales</taxon>
        <taxon>Streptomycetaceae</taxon>
        <taxon>Streptomyces</taxon>
    </lineage>
</organism>
<keyword evidence="2" id="KW-1185">Reference proteome</keyword>
<evidence type="ECO:0000313" key="2">
    <source>
        <dbReference type="Proteomes" id="UP001229952"/>
    </source>
</evidence>